<comment type="subunit">
    <text evidence="15">Cross-link to form 2 major subcomplexes: one consisting of SGCB, SGCD and SGCG and the other consisting of SGCB and SGCD. The association between SGCB and SGCG is particularly strong while SGCA is loosely associated with the other sarcoglycans.</text>
</comment>
<organism evidence="17 18">
    <name type="scientific">Acanthaster planci</name>
    <name type="common">Crown-of-thorns starfish</name>
    <dbReference type="NCBI Taxonomy" id="133434"/>
    <lineage>
        <taxon>Eukaryota</taxon>
        <taxon>Metazoa</taxon>
        <taxon>Echinodermata</taxon>
        <taxon>Eleutherozoa</taxon>
        <taxon>Asterozoa</taxon>
        <taxon>Asteroidea</taxon>
        <taxon>Valvatacea</taxon>
        <taxon>Valvatida</taxon>
        <taxon>Acanthasteridae</taxon>
        <taxon>Acanthaster</taxon>
    </lineage>
</organism>
<evidence type="ECO:0000256" key="16">
    <source>
        <dbReference type="SAM" id="Phobius"/>
    </source>
</evidence>
<dbReference type="RefSeq" id="XP_022086293.1">
    <property type="nucleotide sequence ID" value="XM_022230601.1"/>
</dbReference>
<dbReference type="Proteomes" id="UP000694845">
    <property type="component" value="Unplaced"/>
</dbReference>
<comment type="similarity">
    <text evidence="4">Belongs to the sarcoglycan beta/delta/gamma/zeta family.</text>
</comment>
<dbReference type="PANTHER" id="PTHR21142:SF2">
    <property type="entry name" value="BETA-SARCOGLYCAN"/>
    <property type="match status" value="1"/>
</dbReference>
<keyword evidence="6" id="KW-1003">Cell membrane</keyword>
<keyword evidence="7" id="KW-0963">Cytoplasm</keyword>
<keyword evidence="11 16" id="KW-0472">Membrane</keyword>
<dbReference type="InterPro" id="IPR027659">
    <property type="entry name" value="Sgcb"/>
</dbReference>
<keyword evidence="8 16" id="KW-0812">Transmembrane</keyword>
<evidence type="ECO:0000256" key="15">
    <source>
        <dbReference type="ARBA" id="ARBA00026041"/>
    </source>
</evidence>
<evidence type="ECO:0000256" key="9">
    <source>
        <dbReference type="ARBA" id="ARBA00022968"/>
    </source>
</evidence>
<keyword evidence="9" id="KW-0735">Signal-anchor</keyword>
<evidence type="ECO:0000256" key="10">
    <source>
        <dbReference type="ARBA" id="ARBA00022989"/>
    </source>
</evidence>
<comment type="subcellular location">
    <subcellularLocation>
        <location evidence="3">Cell membrane</location>
        <location evidence="3">Sarcolemma</location>
        <topology evidence="3">Single-pass type II membrane protein</topology>
    </subcellularLocation>
    <subcellularLocation>
        <location evidence="2">Cytoplasm</location>
        <location evidence="2">Cytoskeleton</location>
    </subcellularLocation>
</comment>
<dbReference type="AlphaFoldDB" id="A0A8B7XZG3"/>
<keyword evidence="17" id="KW-1185">Reference proteome</keyword>
<dbReference type="InterPro" id="IPR006875">
    <property type="entry name" value="Sarcoglycan"/>
</dbReference>
<evidence type="ECO:0000256" key="2">
    <source>
        <dbReference type="ARBA" id="ARBA00004245"/>
    </source>
</evidence>
<evidence type="ECO:0000256" key="5">
    <source>
        <dbReference type="ARBA" id="ARBA00015329"/>
    </source>
</evidence>
<dbReference type="GO" id="GO:0042383">
    <property type="term" value="C:sarcolemma"/>
    <property type="evidence" value="ECO:0007669"/>
    <property type="project" value="UniProtKB-SubCell"/>
</dbReference>
<protein>
    <recommendedName>
        <fullName evidence="5">Beta-sarcoglycan</fullName>
    </recommendedName>
</protein>
<evidence type="ECO:0000313" key="17">
    <source>
        <dbReference type="Proteomes" id="UP000694845"/>
    </source>
</evidence>
<evidence type="ECO:0000256" key="7">
    <source>
        <dbReference type="ARBA" id="ARBA00022490"/>
    </source>
</evidence>
<gene>
    <name evidence="18" type="primary">LOC110976900</name>
</gene>
<dbReference type="GeneID" id="110976900"/>
<evidence type="ECO:0000313" key="18">
    <source>
        <dbReference type="RefSeq" id="XP_022086293.1"/>
    </source>
</evidence>
<accession>A0A8B7XZG3</accession>
<name>A0A8B7XZG3_ACAPL</name>
<evidence type="ECO:0000256" key="14">
    <source>
        <dbReference type="ARBA" id="ARBA00023212"/>
    </source>
</evidence>
<dbReference type="OMA" id="ITHEGMA"/>
<dbReference type="Pfam" id="PF04790">
    <property type="entry name" value="Sarcoglycan_1"/>
    <property type="match status" value="1"/>
</dbReference>
<dbReference type="OrthoDB" id="5843723at2759"/>
<keyword evidence="13" id="KW-0325">Glycoprotein</keyword>
<dbReference type="CTD" id="6443"/>
<dbReference type="GO" id="GO:0005856">
    <property type="term" value="C:cytoskeleton"/>
    <property type="evidence" value="ECO:0007669"/>
    <property type="project" value="UniProtKB-SubCell"/>
</dbReference>
<evidence type="ECO:0000256" key="8">
    <source>
        <dbReference type="ARBA" id="ARBA00022692"/>
    </source>
</evidence>
<dbReference type="GO" id="GO:0007517">
    <property type="term" value="P:muscle organ development"/>
    <property type="evidence" value="ECO:0007669"/>
    <property type="project" value="InterPro"/>
</dbReference>
<evidence type="ECO:0000256" key="6">
    <source>
        <dbReference type="ARBA" id="ARBA00022475"/>
    </source>
</evidence>
<feature type="transmembrane region" description="Helical" evidence="16">
    <location>
        <begin position="87"/>
        <end position="112"/>
    </location>
</feature>
<evidence type="ECO:0000256" key="1">
    <source>
        <dbReference type="ARBA" id="ARBA00002860"/>
    </source>
</evidence>
<comment type="function">
    <text evidence="1">Component of the sarcoglycan complex, a subcomplex of the dystrophin-glycoprotein complex which forms a link between the F-actin cytoskeleton and the extracellular matrix.</text>
</comment>
<evidence type="ECO:0000256" key="4">
    <source>
        <dbReference type="ARBA" id="ARBA00007574"/>
    </source>
</evidence>
<evidence type="ECO:0000256" key="13">
    <source>
        <dbReference type="ARBA" id="ARBA00023180"/>
    </source>
</evidence>
<sequence length="345" mass="37835">MVQFLVYPFHVLQRFCADVAGGNRLHFKRKMATSAYQRGTSGRLSMLEKSLERRRVNKEHNSNFRAGHVPVHEDHLHKTGLRGRKRYFAYCFLLLLYVAAVGNLAITGLMMWTLRIDMNGLQSFQFLKGGAVRFLDEVDIDSVVSSHGEIGGYVGQDLEITGQSSAVQVVAYEKPVASVEVSSGETVMRGRKGLKVVNPRSGATVFHTDTSKEAVLPAQMNTMQSPLITTNRIVSDTQDDLTVSSDGLVEFLSSDVLDLSSKQLQAEARDILLTSRSTLILDSSAGTFLNATLLPKASTSVGNRPKASVFKLCACKTSGRIFQVRVQSSVQHPCANLASDFNLCT</sequence>
<keyword evidence="14" id="KW-0206">Cytoskeleton</keyword>
<dbReference type="GO" id="GO:0016012">
    <property type="term" value="C:sarcoglycan complex"/>
    <property type="evidence" value="ECO:0007669"/>
    <property type="project" value="InterPro"/>
</dbReference>
<reference evidence="18" key="1">
    <citation type="submission" date="2025-08" db="UniProtKB">
        <authorList>
            <consortium name="RefSeq"/>
        </authorList>
    </citation>
    <scope>IDENTIFICATION</scope>
</reference>
<dbReference type="PANTHER" id="PTHR21142">
    <property type="entry name" value="SARCOGLYCANS"/>
    <property type="match status" value="1"/>
</dbReference>
<proteinExistence type="inferred from homology"/>
<keyword evidence="12" id="KW-1015">Disulfide bond</keyword>
<evidence type="ECO:0000256" key="3">
    <source>
        <dbReference type="ARBA" id="ARBA00004274"/>
    </source>
</evidence>
<evidence type="ECO:0000256" key="11">
    <source>
        <dbReference type="ARBA" id="ARBA00023136"/>
    </source>
</evidence>
<dbReference type="KEGG" id="aplc:110976900"/>
<keyword evidence="10 16" id="KW-1133">Transmembrane helix</keyword>
<evidence type="ECO:0000256" key="12">
    <source>
        <dbReference type="ARBA" id="ARBA00023157"/>
    </source>
</evidence>